<dbReference type="CDD" id="cd00090">
    <property type="entry name" value="HTH_ARSR"/>
    <property type="match status" value="1"/>
</dbReference>
<keyword evidence="1" id="KW-0805">Transcription regulation</keyword>
<dbReference type="Gene3D" id="1.10.10.10">
    <property type="entry name" value="Winged helix-like DNA-binding domain superfamily/Winged helix DNA-binding domain"/>
    <property type="match status" value="1"/>
</dbReference>
<evidence type="ECO:0000259" key="4">
    <source>
        <dbReference type="PROSITE" id="PS50987"/>
    </source>
</evidence>
<organism evidence="5 6">
    <name type="scientific">Paenibacillus selenitireducens</name>
    <dbReference type="NCBI Taxonomy" id="1324314"/>
    <lineage>
        <taxon>Bacteria</taxon>
        <taxon>Bacillati</taxon>
        <taxon>Bacillota</taxon>
        <taxon>Bacilli</taxon>
        <taxon>Bacillales</taxon>
        <taxon>Paenibacillaceae</taxon>
        <taxon>Paenibacillus</taxon>
    </lineage>
</organism>
<protein>
    <submittedName>
        <fullName evidence="5">Transcriptional regulator</fullName>
    </submittedName>
</protein>
<keyword evidence="3" id="KW-0804">Transcription</keyword>
<dbReference type="GO" id="GO:0003677">
    <property type="term" value="F:DNA binding"/>
    <property type="evidence" value="ECO:0007669"/>
    <property type="project" value="UniProtKB-KW"/>
</dbReference>
<dbReference type="GO" id="GO:0003700">
    <property type="term" value="F:DNA-binding transcription factor activity"/>
    <property type="evidence" value="ECO:0007669"/>
    <property type="project" value="InterPro"/>
</dbReference>
<dbReference type="PROSITE" id="PS50987">
    <property type="entry name" value="HTH_ARSR_2"/>
    <property type="match status" value="1"/>
</dbReference>
<dbReference type="STRING" id="1324314.BVG16_32045"/>
<evidence type="ECO:0000256" key="1">
    <source>
        <dbReference type="ARBA" id="ARBA00023015"/>
    </source>
</evidence>
<keyword evidence="2" id="KW-0238">DNA-binding</keyword>
<dbReference type="PANTHER" id="PTHR43132:SF6">
    <property type="entry name" value="HTH-TYPE TRANSCRIPTIONAL REPRESSOR CZRA"/>
    <property type="match status" value="1"/>
</dbReference>
<dbReference type="InterPro" id="IPR036388">
    <property type="entry name" value="WH-like_DNA-bd_sf"/>
</dbReference>
<evidence type="ECO:0000313" key="6">
    <source>
        <dbReference type="Proteomes" id="UP000190188"/>
    </source>
</evidence>
<dbReference type="PANTHER" id="PTHR43132">
    <property type="entry name" value="ARSENICAL RESISTANCE OPERON REPRESSOR ARSR-RELATED"/>
    <property type="match status" value="1"/>
</dbReference>
<evidence type="ECO:0000256" key="2">
    <source>
        <dbReference type="ARBA" id="ARBA00023125"/>
    </source>
</evidence>
<dbReference type="PRINTS" id="PR00778">
    <property type="entry name" value="HTHARSR"/>
</dbReference>
<evidence type="ECO:0000256" key="3">
    <source>
        <dbReference type="ARBA" id="ARBA00023163"/>
    </source>
</evidence>
<dbReference type="Pfam" id="PF01022">
    <property type="entry name" value="HTH_5"/>
    <property type="match status" value="1"/>
</dbReference>
<sequence>MENYECNNKELVLEKFKLTTPIFQALGDVNRQQIIMLLLEKDSLNVNQITERMELSRPAVSHHLKILRQAGLIAFHRNGNEKFYSLSSKEFLKQIKELIQTIEQSY</sequence>
<proteinExistence type="predicted"/>
<accession>A0A1T2WYV6</accession>
<dbReference type="EMBL" id="MSZX01000032">
    <property type="protein sequence ID" value="OPA72800.1"/>
    <property type="molecule type" value="Genomic_DNA"/>
</dbReference>
<dbReference type="InterPro" id="IPR011991">
    <property type="entry name" value="ArsR-like_HTH"/>
</dbReference>
<reference evidence="5 6" key="1">
    <citation type="submission" date="2017-01" db="EMBL/GenBank/DDBJ databases">
        <title>Genome analysis of Paenibacillus selenitrireducens ES3-24.</title>
        <authorList>
            <person name="Xu D."/>
            <person name="Yao R."/>
            <person name="Zheng S."/>
        </authorList>
    </citation>
    <scope>NUCLEOTIDE SEQUENCE [LARGE SCALE GENOMIC DNA]</scope>
    <source>
        <strain evidence="5 6">ES3-24</strain>
    </source>
</reference>
<dbReference type="InterPro" id="IPR001845">
    <property type="entry name" value="HTH_ArsR_DNA-bd_dom"/>
</dbReference>
<dbReference type="AlphaFoldDB" id="A0A1T2WYV6"/>
<dbReference type="RefSeq" id="WP_078503248.1">
    <property type="nucleotide sequence ID" value="NZ_MSZX01000032.1"/>
</dbReference>
<name>A0A1T2WYV6_9BACL</name>
<dbReference type="OrthoDB" id="9798835at2"/>
<dbReference type="InterPro" id="IPR051011">
    <property type="entry name" value="Metal_resp_trans_reg"/>
</dbReference>
<dbReference type="Proteomes" id="UP000190188">
    <property type="component" value="Unassembled WGS sequence"/>
</dbReference>
<dbReference type="InterPro" id="IPR036390">
    <property type="entry name" value="WH_DNA-bd_sf"/>
</dbReference>
<keyword evidence="6" id="KW-1185">Reference proteome</keyword>
<gene>
    <name evidence="5" type="ORF">BVG16_32045</name>
</gene>
<feature type="domain" description="HTH arsR-type" evidence="4">
    <location>
        <begin position="11"/>
        <end position="106"/>
    </location>
</feature>
<dbReference type="SUPFAM" id="SSF46785">
    <property type="entry name" value="Winged helix' DNA-binding domain"/>
    <property type="match status" value="1"/>
</dbReference>
<dbReference type="NCBIfam" id="NF033788">
    <property type="entry name" value="HTH_metalloreg"/>
    <property type="match status" value="1"/>
</dbReference>
<comment type="caution">
    <text evidence="5">The sequence shown here is derived from an EMBL/GenBank/DDBJ whole genome shotgun (WGS) entry which is preliminary data.</text>
</comment>
<evidence type="ECO:0000313" key="5">
    <source>
        <dbReference type="EMBL" id="OPA72800.1"/>
    </source>
</evidence>
<dbReference type="SMART" id="SM00418">
    <property type="entry name" value="HTH_ARSR"/>
    <property type="match status" value="1"/>
</dbReference>